<gene>
    <name evidence="2" type="ORF">E2562_025353</name>
</gene>
<dbReference type="OrthoDB" id="408631at2759"/>
<dbReference type="InterPro" id="IPR029058">
    <property type="entry name" value="AB_hydrolase_fold"/>
</dbReference>
<protein>
    <recommendedName>
        <fullName evidence="1">Alpha/beta hydrolase fold-3 domain-containing protein</fullName>
    </recommendedName>
</protein>
<dbReference type="InterPro" id="IPR013094">
    <property type="entry name" value="AB_hydrolase_3"/>
</dbReference>
<dbReference type="PANTHER" id="PTHR23024:SF563">
    <property type="entry name" value="OS09G0435700 PROTEIN"/>
    <property type="match status" value="1"/>
</dbReference>
<reference evidence="2 3" key="1">
    <citation type="submission" date="2019-11" db="EMBL/GenBank/DDBJ databases">
        <title>Whole genome sequence of Oryza granulata.</title>
        <authorList>
            <person name="Li W."/>
        </authorList>
    </citation>
    <scope>NUCLEOTIDE SEQUENCE [LARGE SCALE GENOMIC DNA]</scope>
    <source>
        <strain evidence="3">cv. Menghai</strain>
        <tissue evidence="2">Leaf</tissue>
    </source>
</reference>
<keyword evidence="3" id="KW-1185">Reference proteome</keyword>
<feature type="domain" description="Alpha/beta hydrolase fold-3" evidence="1">
    <location>
        <begin position="4"/>
        <end position="70"/>
    </location>
</feature>
<sequence length="175" mass="18829">MAGAAGNDDPRIDPPAEAIASLPCRRVLVTVATEDILRDRGRQYAARLRDGAWGGEATLVESSGEDHCFHLSPKFNPNTVVLMDHVVEFVAKGKTSAPTSMSMKQRHHRCTETEKTTSSVVASWGVSGGPRCMAQTAPIVQCSGQEVDNVRPSSKARKYPLPAVGLERSVLKSCL</sequence>
<comment type="caution">
    <text evidence="2">The sequence shown here is derived from an EMBL/GenBank/DDBJ whole genome shotgun (WGS) entry which is preliminary data.</text>
</comment>
<dbReference type="Proteomes" id="UP000479710">
    <property type="component" value="Unassembled WGS sequence"/>
</dbReference>
<dbReference type="AlphaFoldDB" id="A0A6G1DMT7"/>
<evidence type="ECO:0000313" key="3">
    <source>
        <dbReference type="Proteomes" id="UP000479710"/>
    </source>
</evidence>
<evidence type="ECO:0000313" key="2">
    <source>
        <dbReference type="EMBL" id="KAF0913938.1"/>
    </source>
</evidence>
<name>A0A6G1DMT7_9ORYZ</name>
<dbReference type="EMBL" id="SPHZ02000006">
    <property type="protein sequence ID" value="KAF0913938.1"/>
    <property type="molecule type" value="Genomic_DNA"/>
</dbReference>
<dbReference type="PANTHER" id="PTHR23024">
    <property type="entry name" value="ARYLACETAMIDE DEACETYLASE"/>
    <property type="match status" value="1"/>
</dbReference>
<dbReference type="GO" id="GO:0016787">
    <property type="term" value="F:hydrolase activity"/>
    <property type="evidence" value="ECO:0007669"/>
    <property type="project" value="InterPro"/>
</dbReference>
<evidence type="ECO:0000259" key="1">
    <source>
        <dbReference type="Pfam" id="PF07859"/>
    </source>
</evidence>
<accession>A0A6G1DMT7</accession>
<organism evidence="2 3">
    <name type="scientific">Oryza meyeriana var. granulata</name>
    <dbReference type="NCBI Taxonomy" id="110450"/>
    <lineage>
        <taxon>Eukaryota</taxon>
        <taxon>Viridiplantae</taxon>
        <taxon>Streptophyta</taxon>
        <taxon>Embryophyta</taxon>
        <taxon>Tracheophyta</taxon>
        <taxon>Spermatophyta</taxon>
        <taxon>Magnoliopsida</taxon>
        <taxon>Liliopsida</taxon>
        <taxon>Poales</taxon>
        <taxon>Poaceae</taxon>
        <taxon>BOP clade</taxon>
        <taxon>Oryzoideae</taxon>
        <taxon>Oryzeae</taxon>
        <taxon>Oryzinae</taxon>
        <taxon>Oryza</taxon>
        <taxon>Oryza meyeriana</taxon>
    </lineage>
</organism>
<dbReference type="Pfam" id="PF07859">
    <property type="entry name" value="Abhydrolase_3"/>
    <property type="match status" value="1"/>
</dbReference>
<dbReference type="SUPFAM" id="SSF53474">
    <property type="entry name" value="alpha/beta-Hydrolases"/>
    <property type="match status" value="1"/>
</dbReference>
<dbReference type="InterPro" id="IPR050466">
    <property type="entry name" value="Carboxylest/Gibb_receptor"/>
</dbReference>
<dbReference type="Gene3D" id="3.40.50.1820">
    <property type="entry name" value="alpha/beta hydrolase"/>
    <property type="match status" value="1"/>
</dbReference>
<proteinExistence type="predicted"/>